<dbReference type="AlphaFoldDB" id="A0AAD8HIU8"/>
<gene>
    <name evidence="2" type="ORF">POM88_034078</name>
</gene>
<evidence type="ECO:0000313" key="2">
    <source>
        <dbReference type="EMBL" id="KAK1367986.1"/>
    </source>
</evidence>
<reference evidence="2" key="1">
    <citation type="submission" date="2023-02" db="EMBL/GenBank/DDBJ databases">
        <title>Genome of toxic invasive species Heracleum sosnowskyi carries increased number of genes despite the absence of recent whole-genome duplications.</title>
        <authorList>
            <person name="Schelkunov M."/>
            <person name="Shtratnikova V."/>
            <person name="Makarenko M."/>
            <person name="Klepikova A."/>
            <person name="Omelchenko D."/>
            <person name="Novikova G."/>
            <person name="Obukhova E."/>
            <person name="Bogdanov V."/>
            <person name="Penin A."/>
            <person name="Logacheva M."/>
        </authorList>
    </citation>
    <scope>NUCLEOTIDE SEQUENCE</scope>
    <source>
        <strain evidence="2">Hsosn_3</strain>
        <tissue evidence="2">Leaf</tissue>
    </source>
</reference>
<protein>
    <submittedName>
        <fullName evidence="2">Uncharacterized protein</fullName>
    </submittedName>
</protein>
<evidence type="ECO:0000256" key="1">
    <source>
        <dbReference type="SAM" id="MobiDB-lite"/>
    </source>
</evidence>
<sequence>MLAFSTYKHMVTRTPSVMSQDNDIVIQSIAEFIQMEAVEPQLSSSDNTSLDGRMAVISTRTAQPGSSLIVSSQESSSSSNSIKSSKSLTLQSLRSAYVDENPRSKNIKSGFSFRQLLD</sequence>
<feature type="region of interest" description="Disordered" evidence="1">
    <location>
        <begin position="62"/>
        <end position="88"/>
    </location>
</feature>
<proteinExistence type="predicted"/>
<name>A0AAD8HIU8_9APIA</name>
<feature type="compositionally biased region" description="Low complexity" evidence="1">
    <location>
        <begin position="66"/>
        <end position="88"/>
    </location>
</feature>
<reference evidence="2" key="2">
    <citation type="submission" date="2023-05" db="EMBL/GenBank/DDBJ databases">
        <authorList>
            <person name="Schelkunov M.I."/>
        </authorList>
    </citation>
    <scope>NUCLEOTIDE SEQUENCE</scope>
    <source>
        <strain evidence="2">Hsosn_3</strain>
        <tissue evidence="2">Leaf</tissue>
    </source>
</reference>
<keyword evidence="3" id="KW-1185">Reference proteome</keyword>
<accession>A0AAD8HIU8</accession>
<dbReference type="EMBL" id="JAUIZM010000008">
    <property type="protein sequence ID" value="KAK1367986.1"/>
    <property type="molecule type" value="Genomic_DNA"/>
</dbReference>
<organism evidence="2 3">
    <name type="scientific">Heracleum sosnowskyi</name>
    <dbReference type="NCBI Taxonomy" id="360622"/>
    <lineage>
        <taxon>Eukaryota</taxon>
        <taxon>Viridiplantae</taxon>
        <taxon>Streptophyta</taxon>
        <taxon>Embryophyta</taxon>
        <taxon>Tracheophyta</taxon>
        <taxon>Spermatophyta</taxon>
        <taxon>Magnoliopsida</taxon>
        <taxon>eudicotyledons</taxon>
        <taxon>Gunneridae</taxon>
        <taxon>Pentapetalae</taxon>
        <taxon>asterids</taxon>
        <taxon>campanulids</taxon>
        <taxon>Apiales</taxon>
        <taxon>Apiaceae</taxon>
        <taxon>Apioideae</taxon>
        <taxon>apioid superclade</taxon>
        <taxon>Tordylieae</taxon>
        <taxon>Tordyliinae</taxon>
        <taxon>Heracleum</taxon>
    </lineage>
</organism>
<comment type="caution">
    <text evidence="2">The sequence shown here is derived from an EMBL/GenBank/DDBJ whole genome shotgun (WGS) entry which is preliminary data.</text>
</comment>
<dbReference type="Proteomes" id="UP001237642">
    <property type="component" value="Unassembled WGS sequence"/>
</dbReference>
<evidence type="ECO:0000313" key="3">
    <source>
        <dbReference type="Proteomes" id="UP001237642"/>
    </source>
</evidence>